<keyword evidence="3 6" id="KW-0963">Cytoplasm</keyword>
<dbReference type="Gene3D" id="1.20.120.340">
    <property type="entry name" value="Flagellar protein FliS"/>
    <property type="match status" value="1"/>
</dbReference>
<dbReference type="Proteomes" id="UP000063236">
    <property type="component" value="Unassembled WGS sequence"/>
</dbReference>
<comment type="similarity">
    <text evidence="2 6">Belongs to the FliS family.</text>
</comment>
<gene>
    <name evidence="7" type="ORF">WL88_28935</name>
</gene>
<sequence length="128" mass="13892">MENIGYRSYHAASLESQIANASPVQLVLVLTEGLLDEMARARAHIVARRFEEKGASICKCIDILSGLSGSLDTTSGGEVALNLAELYDYCARRLNLASMDLTVEPLDEAAHVIEVLREGWQGAQDASR</sequence>
<evidence type="ECO:0000256" key="1">
    <source>
        <dbReference type="ARBA" id="ARBA00004514"/>
    </source>
</evidence>
<dbReference type="Pfam" id="PF02561">
    <property type="entry name" value="FliS"/>
    <property type="match status" value="1"/>
</dbReference>
<dbReference type="PIRSF" id="PIRSF039090">
    <property type="entry name" value="Flis"/>
    <property type="match status" value="1"/>
</dbReference>
<keyword evidence="4 6" id="KW-1005">Bacterial flagellum biogenesis</keyword>
<dbReference type="SUPFAM" id="SSF101116">
    <property type="entry name" value="Flagellar export chaperone FliS"/>
    <property type="match status" value="1"/>
</dbReference>
<evidence type="ECO:0000256" key="2">
    <source>
        <dbReference type="ARBA" id="ARBA00008787"/>
    </source>
</evidence>
<protein>
    <recommendedName>
        <fullName evidence="6">Flagellar secretion chaperone FliS</fullName>
    </recommendedName>
</protein>
<evidence type="ECO:0000256" key="5">
    <source>
        <dbReference type="ARBA" id="ARBA00023186"/>
    </source>
</evidence>
<dbReference type="RefSeq" id="WP_059511242.1">
    <property type="nucleotide sequence ID" value="NZ_LOYB01000046.1"/>
</dbReference>
<dbReference type="GO" id="GO:0005829">
    <property type="term" value="C:cytosol"/>
    <property type="evidence" value="ECO:0007669"/>
    <property type="project" value="UniProtKB-SubCell"/>
</dbReference>
<keyword evidence="5" id="KW-0143">Chaperone</keyword>
<keyword evidence="7" id="KW-0969">Cilium</keyword>
<name>A0AAW3P7F9_9BURK</name>
<comment type="caution">
    <text evidence="7">The sequence shown here is derived from an EMBL/GenBank/DDBJ whole genome shotgun (WGS) entry which is preliminary data.</text>
</comment>
<dbReference type="AlphaFoldDB" id="A0AAW3P7F9"/>
<reference evidence="7 8" key="1">
    <citation type="submission" date="2015-11" db="EMBL/GenBank/DDBJ databases">
        <title>Expanding the genomic diversity of Burkholderia species for the development of highly accurate diagnostics.</title>
        <authorList>
            <person name="Sahl J."/>
            <person name="Keim P."/>
            <person name="Wagner D."/>
        </authorList>
    </citation>
    <scope>NUCLEOTIDE SEQUENCE [LARGE SCALE GENOMIC DNA]</scope>
    <source>
        <strain evidence="7 8">MSMB378WGS</strain>
    </source>
</reference>
<dbReference type="InterPro" id="IPR036584">
    <property type="entry name" value="FliS_sf"/>
</dbReference>
<evidence type="ECO:0000313" key="7">
    <source>
        <dbReference type="EMBL" id="KWF45108.1"/>
    </source>
</evidence>
<comment type="subcellular location">
    <subcellularLocation>
        <location evidence="1 6">Cytoplasm</location>
        <location evidence="1 6">Cytosol</location>
    </subcellularLocation>
</comment>
<organism evidence="7 8">
    <name type="scientific">Burkholderia diffusa</name>
    <dbReference type="NCBI Taxonomy" id="488732"/>
    <lineage>
        <taxon>Bacteria</taxon>
        <taxon>Pseudomonadati</taxon>
        <taxon>Pseudomonadota</taxon>
        <taxon>Betaproteobacteria</taxon>
        <taxon>Burkholderiales</taxon>
        <taxon>Burkholderiaceae</taxon>
        <taxon>Burkholderia</taxon>
        <taxon>Burkholderia cepacia complex</taxon>
    </lineage>
</organism>
<dbReference type="NCBIfam" id="TIGR00208">
    <property type="entry name" value="fliS"/>
    <property type="match status" value="1"/>
</dbReference>
<dbReference type="EMBL" id="LPJV01000062">
    <property type="protein sequence ID" value="KWF45108.1"/>
    <property type="molecule type" value="Genomic_DNA"/>
</dbReference>
<dbReference type="GO" id="GO:0044780">
    <property type="term" value="P:bacterial-type flagellum assembly"/>
    <property type="evidence" value="ECO:0007669"/>
    <property type="project" value="InterPro"/>
</dbReference>
<dbReference type="PANTHER" id="PTHR34773:SF1">
    <property type="entry name" value="FLAGELLAR SECRETION CHAPERONE FLIS"/>
    <property type="match status" value="1"/>
</dbReference>
<accession>A0AAW3P7F9</accession>
<keyword evidence="7" id="KW-0282">Flagellum</keyword>
<evidence type="ECO:0000313" key="8">
    <source>
        <dbReference type="Proteomes" id="UP000063236"/>
    </source>
</evidence>
<evidence type="ECO:0000256" key="4">
    <source>
        <dbReference type="ARBA" id="ARBA00022795"/>
    </source>
</evidence>
<evidence type="ECO:0000256" key="6">
    <source>
        <dbReference type="PIRNR" id="PIRNR039090"/>
    </source>
</evidence>
<keyword evidence="7" id="KW-0966">Cell projection</keyword>
<dbReference type="InterPro" id="IPR003713">
    <property type="entry name" value="FliS"/>
</dbReference>
<proteinExistence type="inferred from homology"/>
<dbReference type="PANTHER" id="PTHR34773">
    <property type="entry name" value="FLAGELLAR SECRETION CHAPERONE FLIS"/>
    <property type="match status" value="1"/>
</dbReference>
<evidence type="ECO:0000256" key="3">
    <source>
        <dbReference type="ARBA" id="ARBA00022490"/>
    </source>
</evidence>
<dbReference type="CDD" id="cd16098">
    <property type="entry name" value="FliS"/>
    <property type="match status" value="1"/>
</dbReference>